<evidence type="ECO:0000313" key="2">
    <source>
        <dbReference type="EMBL" id="GAI08961.1"/>
    </source>
</evidence>
<organism evidence="2">
    <name type="scientific">marine sediment metagenome</name>
    <dbReference type="NCBI Taxonomy" id="412755"/>
    <lineage>
        <taxon>unclassified sequences</taxon>
        <taxon>metagenomes</taxon>
        <taxon>ecological metagenomes</taxon>
    </lineage>
</organism>
<feature type="non-terminal residue" evidence="2">
    <location>
        <position position="244"/>
    </location>
</feature>
<protein>
    <submittedName>
        <fullName evidence="2">Uncharacterized protein</fullName>
    </submittedName>
</protein>
<accession>X1LT50</accession>
<sequence>AKGDNHVTVLYKNEFPDIALRVTRPAKPKPGHGKVRFIMHRKMSMNVRGTTREVWKCNDLTIEYTFKFNRDTHEIIHTAELPAGEYTAFQVKWEHKTSSGNFSGGPYEPFPQKFRVIAGQEHELKAFNRQGWLTPHGTGIFWWDGRRLCRVHSKTKKRLNDLELEQEGAKKGRSAGQVRGALNKGNGERKRGRYERAMKEYRKALQKARESGNRILTARAAKGMSWLLATAQDESFRNAPKTLA</sequence>
<comment type="caution">
    <text evidence="2">The sequence shown here is derived from an EMBL/GenBank/DDBJ whole genome shotgun (WGS) entry which is preliminary data.</text>
</comment>
<dbReference type="EMBL" id="BARV01011520">
    <property type="protein sequence ID" value="GAI08961.1"/>
    <property type="molecule type" value="Genomic_DNA"/>
</dbReference>
<feature type="non-terminal residue" evidence="2">
    <location>
        <position position="1"/>
    </location>
</feature>
<dbReference type="AlphaFoldDB" id="X1LT50"/>
<name>X1LT50_9ZZZZ</name>
<dbReference type="InterPro" id="IPR011990">
    <property type="entry name" value="TPR-like_helical_dom_sf"/>
</dbReference>
<dbReference type="Gene3D" id="1.25.40.10">
    <property type="entry name" value="Tetratricopeptide repeat domain"/>
    <property type="match status" value="1"/>
</dbReference>
<reference evidence="2" key="1">
    <citation type="journal article" date="2014" name="Front. Microbiol.">
        <title>High frequency of phylogenetically diverse reductive dehalogenase-homologous genes in deep subseafloor sedimentary metagenomes.</title>
        <authorList>
            <person name="Kawai M."/>
            <person name="Futagami T."/>
            <person name="Toyoda A."/>
            <person name="Takaki Y."/>
            <person name="Nishi S."/>
            <person name="Hori S."/>
            <person name="Arai W."/>
            <person name="Tsubouchi T."/>
            <person name="Morono Y."/>
            <person name="Uchiyama I."/>
            <person name="Ito T."/>
            <person name="Fujiyama A."/>
            <person name="Inagaki F."/>
            <person name="Takami H."/>
        </authorList>
    </citation>
    <scope>NUCLEOTIDE SEQUENCE</scope>
    <source>
        <strain evidence="2">Expedition CK06-06</strain>
    </source>
</reference>
<proteinExistence type="predicted"/>
<evidence type="ECO:0000256" key="1">
    <source>
        <dbReference type="SAM" id="MobiDB-lite"/>
    </source>
</evidence>
<gene>
    <name evidence="2" type="ORF">S06H3_21809</name>
</gene>
<feature type="region of interest" description="Disordered" evidence="1">
    <location>
        <begin position="165"/>
        <end position="194"/>
    </location>
</feature>